<dbReference type="PANTHER" id="PTHR33741">
    <property type="entry name" value="TRANSMEMBRANE PROTEIN DDB_G0269096-RELATED"/>
    <property type="match status" value="1"/>
</dbReference>
<feature type="transmembrane region" description="Helical" evidence="1">
    <location>
        <begin position="219"/>
        <end position="242"/>
    </location>
</feature>
<feature type="transmembrane region" description="Helical" evidence="1">
    <location>
        <begin position="254"/>
        <end position="273"/>
    </location>
</feature>
<evidence type="ECO:0000313" key="4">
    <source>
        <dbReference type="Proteomes" id="UP001472866"/>
    </source>
</evidence>
<keyword evidence="1" id="KW-0472">Membrane</keyword>
<sequence length="314" mass="34184">MRVSLVSVARPGADSQCVFAPSTSKRCQVQASRARGATGRRVGRVCASSAEPSPVKLDVGGRKSLDGSSLAKADRERYDSLFYKYSSANESGEFLTVDKFRQLMSDVDRESSRDWDEVFFDCCRSRSPLGLFRDLSSVLRDRLIAGKARRGSSKFIFLSALGIFSGFLVLCLVCDFMVQHSFFSKFHTLGAPFILGSFGTLSILVFGQANSTNIRVWNVVLGHMIGAACGLLSVKLLGYTALAKAVAMSSTLVAMLWSGAVHPPGGALALLMVQDPKLQVLGQWYVLYPALFGGLVLYFMGFLTNRLKKHFGAN</sequence>
<feature type="transmembrane region" description="Helical" evidence="1">
    <location>
        <begin position="190"/>
        <end position="207"/>
    </location>
</feature>
<organism evidence="3 4">
    <name type="scientific">Chloropicon roscoffensis</name>
    <dbReference type="NCBI Taxonomy" id="1461544"/>
    <lineage>
        <taxon>Eukaryota</taxon>
        <taxon>Viridiplantae</taxon>
        <taxon>Chlorophyta</taxon>
        <taxon>Chloropicophyceae</taxon>
        <taxon>Chloropicales</taxon>
        <taxon>Chloropicaceae</taxon>
        <taxon>Chloropicon</taxon>
    </lineage>
</organism>
<feature type="domain" description="HPP transmembrane region" evidence="2">
    <location>
        <begin position="151"/>
        <end position="308"/>
    </location>
</feature>
<dbReference type="AlphaFoldDB" id="A0AAX4P7S4"/>
<gene>
    <name evidence="3" type="ORF">HKI87_05g36210</name>
</gene>
<name>A0AAX4P7S4_9CHLO</name>
<reference evidence="3 4" key="1">
    <citation type="submission" date="2024-03" db="EMBL/GenBank/DDBJ databases">
        <title>Complete genome sequence of the green alga Chloropicon roscoffensis RCC1871.</title>
        <authorList>
            <person name="Lemieux C."/>
            <person name="Pombert J.-F."/>
            <person name="Otis C."/>
            <person name="Turmel M."/>
        </authorList>
    </citation>
    <scope>NUCLEOTIDE SEQUENCE [LARGE SCALE GENOMIC DNA]</scope>
    <source>
        <strain evidence="3 4">RCC1871</strain>
    </source>
</reference>
<accession>A0AAX4P7S4</accession>
<dbReference type="PANTHER" id="PTHR33741:SF5">
    <property type="entry name" value="TRANSMEMBRANE PROTEIN DDB_G0269096-RELATED"/>
    <property type="match status" value="1"/>
</dbReference>
<feature type="transmembrane region" description="Helical" evidence="1">
    <location>
        <begin position="155"/>
        <end position="178"/>
    </location>
</feature>
<protein>
    <submittedName>
        <fullName evidence="3">EF-hand domain-containing protein</fullName>
    </submittedName>
</protein>
<dbReference type="EMBL" id="CP151505">
    <property type="protein sequence ID" value="WZN62085.1"/>
    <property type="molecule type" value="Genomic_DNA"/>
</dbReference>
<keyword evidence="4" id="KW-1185">Reference proteome</keyword>
<evidence type="ECO:0000256" key="1">
    <source>
        <dbReference type="SAM" id="Phobius"/>
    </source>
</evidence>
<proteinExistence type="predicted"/>
<evidence type="ECO:0000259" key="2">
    <source>
        <dbReference type="Pfam" id="PF04982"/>
    </source>
</evidence>
<feature type="transmembrane region" description="Helical" evidence="1">
    <location>
        <begin position="285"/>
        <end position="304"/>
    </location>
</feature>
<dbReference type="Pfam" id="PF04982">
    <property type="entry name" value="TM_HPP"/>
    <property type="match status" value="1"/>
</dbReference>
<dbReference type="InterPro" id="IPR058581">
    <property type="entry name" value="TM_HPP"/>
</dbReference>
<dbReference type="Proteomes" id="UP001472866">
    <property type="component" value="Chromosome 05"/>
</dbReference>
<evidence type="ECO:0000313" key="3">
    <source>
        <dbReference type="EMBL" id="WZN62085.1"/>
    </source>
</evidence>
<keyword evidence="1" id="KW-0812">Transmembrane</keyword>
<keyword evidence="1" id="KW-1133">Transmembrane helix</keyword>
<dbReference type="InterPro" id="IPR007065">
    <property type="entry name" value="HPP"/>
</dbReference>